<dbReference type="InterPro" id="IPR015915">
    <property type="entry name" value="Kelch-typ_b-propeller"/>
</dbReference>
<dbReference type="Proteomes" id="UP000319219">
    <property type="component" value="Unassembled WGS sequence"/>
</dbReference>
<accession>A0ABY3BBD0</accession>
<sequence>MPTARAAATSVIYGNDIYVIGGYNETVTFSKVISNSHCAHC</sequence>
<dbReference type="Gene3D" id="2.120.10.80">
    <property type="entry name" value="Kelch-type beta propeller"/>
    <property type="match status" value="1"/>
</dbReference>
<protein>
    <recommendedName>
        <fullName evidence="3">Kelch-like protein</fullName>
    </recommendedName>
</protein>
<evidence type="ECO:0000313" key="2">
    <source>
        <dbReference type="Proteomes" id="UP000319219"/>
    </source>
</evidence>
<reference evidence="1 2" key="1">
    <citation type="submission" date="2019-07" db="EMBL/GenBank/DDBJ databases">
        <title>Paenibacillus ottowii sp. nov. isolated from a fermentation system processing bovine manure.</title>
        <authorList>
            <person name="Velazquez L.F."/>
            <person name="Rajbanshi S."/>
            <person name="Guan S."/>
            <person name="Hinchee M."/>
            <person name="Welsh A."/>
        </authorList>
    </citation>
    <scope>NUCLEOTIDE SEQUENCE [LARGE SCALE GENOMIC DNA]</scope>
    <source>
        <strain evidence="1 2">MS2379</strain>
    </source>
</reference>
<dbReference type="RefSeq" id="WP_142611675.1">
    <property type="nucleotide sequence ID" value="NZ_VIJZ01000001.1"/>
</dbReference>
<evidence type="ECO:0008006" key="3">
    <source>
        <dbReference type="Google" id="ProtNLM"/>
    </source>
</evidence>
<proteinExistence type="predicted"/>
<name>A0ABY3BBD0_9BACL</name>
<dbReference type="Pfam" id="PF01344">
    <property type="entry name" value="Kelch_1"/>
    <property type="match status" value="1"/>
</dbReference>
<gene>
    <name evidence="1" type="ORF">FKV70_01985</name>
</gene>
<evidence type="ECO:0000313" key="1">
    <source>
        <dbReference type="EMBL" id="TQS01142.1"/>
    </source>
</evidence>
<dbReference type="EMBL" id="VIJZ01000001">
    <property type="protein sequence ID" value="TQS01142.1"/>
    <property type="molecule type" value="Genomic_DNA"/>
</dbReference>
<dbReference type="SUPFAM" id="SSF117281">
    <property type="entry name" value="Kelch motif"/>
    <property type="match status" value="1"/>
</dbReference>
<comment type="caution">
    <text evidence="1">The sequence shown here is derived from an EMBL/GenBank/DDBJ whole genome shotgun (WGS) entry which is preliminary data.</text>
</comment>
<keyword evidence="2" id="KW-1185">Reference proteome</keyword>
<organism evidence="1 2">
    <name type="scientific">Paenibacillus ottowii</name>
    <dbReference type="NCBI Taxonomy" id="2315729"/>
    <lineage>
        <taxon>Bacteria</taxon>
        <taxon>Bacillati</taxon>
        <taxon>Bacillota</taxon>
        <taxon>Bacilli</taxon>
        <taxon>Bacillales</taxon>
        <taxon>Paenibacillaceae</taxon>
        <taxon>Paenibacillus</taxon>
    </lineage>
</organism>
<dbReference type="InterPro" id="IPR006652">
    <property type="entry name" value="Kelch_1"/>
</dbReference>